<gene>
    <name evidence="1" type="ORF">FIM1_2797</name>
</gene>
<name>A0ABX6EVM7_KLUMA</name>
<organism evidence="1 2">
    <name type="scientific">Kluyveromyces marxianus</name>
    <name type="common">Yeast</name>
    <name type="synonym">Candida kefyr</name>
    <dbReference type="NCBI Taxonomy" id="4911"/>
    <lineage>
        <taxon>Eukaryota</taxon>
        <taxon>Fungi</taxon>
        <taxon>Dikarya</taxon>
        <taxon>Ascomycota</taxon>
        <taxon>Saccharomycotina</taxon>
        <taxon>Saccharomycetes</taxon>
        <taxon>Saccharomycetales</taxon>
        <taxon>Saccharomycetaceae</taxon>
        <taxon>Kluyveromyces</taxon>
    </lineage>
</organism>
<evidence type="ECO:0000313" key="1">
    <source>
        <dbReference type="EMBL" id="QGN16097.1"/>
    </source>
</evidence>
<dbReference type="Proteomes" id="UP000422736">
    <property type="component" value="Chromosome 4"/>
</dbReference>
<dbReference type="EMBL" id="CP015057">
    <property type="protein sequence ID" value="QGN16097.1"/>
    <property type="molecule type" value="Genomic_DNA"/>
</dbReference>
<proteinExistence type="predicted"/>
<protein>
    <submittedName>
        <fullName evidence="1">Protein YER053C-A</fullName>
    </submittedName>
</protein>
<accession>A0ABX6EVM7</accession>
<evidence type="ECO:0000313" key="2">
    <source>
        <dbReference type="Proteomes" id="UP000422736"/>
    </source>
</evidence>
<reference evidence="1 2" key="1">
    <citation type="submission" date="2016-03" db="EMBL/GenBank/DDBJ databases">
        <title>How can Kluyveromyces marxianus grow so fast - potential evolutionary course in Saccharomyces Complex revealed by comparative genomics.</title>
        <authorList>
            <person name="Mo W."/>
            <person name="Lu W."/>
            <person name="Yang X."/>
            <person name="Qi J."/>
            <person name="Lv H."/>
        </authorList>
    </citation>
    <scope>NUCLEOTIDE SEQUENCE [LARGE SCALE GENOMIC DNA]</scope>
    <source>
        <strain evidence="1 2">FIM1</strain>
    </source>
</reference>
<keyword evidence="2" id="KW-1185">Reference proteome</keyword>
<sequence length="37" mass="4233">MQDLEVFCTIFALLFVCYIGSHKTTMNQLKADVPNLQ</sequence>